<organism evidence="2 3">
    <name type="scientific">Rhizophagus irregularis (strain DAOM 197198w)</name>
    <name type="common">Glomus intraradices</name>
    <dbReference type="NCBI Taxonomy" id="1432141"/>
    <lineage>
        <taxon>Eukaryota</taxon>
        <taxon>Fungi</taxon>
        <taxon>Fungi incertae sedis</taxon>
        <taxon>Mucoromycota</taxon>
        <taxon>Glomeromycotina</taxon>
        <taxon>Glomeromycetes</taxon>
        <taxon>Glomerales</taxon>
        <taxon>Glomeraceae</taxon>
        <taxon>Rhizophagus</taxon>
    </lineage>
</organism>
<dbReference type="InterPro" id="IPR001245">
    <property type="entry name" value="Ser-Thr/Tyr_kinase_cat_dom"/>
</dbReference>
<protein>
    <submittedName>
        <fullName evidence="2">Rad53p</fullName>
    </submittedName>
</protein>
<dbReference type="SUPFAM" id="SSF56112">
    <property type="entry name" value="Protein kinase-like (PK-like)"/>
    <property type="match status" value="1"/>
</dbReference>
<dbReference type="OrthoDB" id="2426709at2759"/>
<evidence type="ECO:0000313" key="3">
    <source>
        <dbReference type="Proteomes" id="UP000022910"/>
    </source>
</evidence>
<dbReference type="HOGENOM" id="CLU_000288_7_34_1"/>
<dbReference type="InterPro" id="IPR051681">
    <property type="entry name" value="Ser/Thr_Kinases-Pseudokinases"/>
</dbReference>
<dbReference type="InterPro" id="IPR000719">
    <property type="entry name" value="Prot_kinase_dom"/>
</dbReference>
<dbReference type="Gene3D" id="1.10.510.10">
    <property type="entry name" value="Transferase(Phosphotransferase) domain 1"/>
    <property type="match status" value="1"/>
</dbReference>
<dbReference type="PANTHER" id="PTHR44329:SF6">
    <property type="entry name" value="RECEPTOR-INTERACTING SERINE_THREONINE-PROTEIN KINASE 1"/>
    <property type="match status" value="1"/>
</dbReference>
<name>A0A015LI05_RHIIW</name>
<dbReference type="PROSITE" id="PS50011">
    <property type="entry name" value="PROTEIN_KINASE_DOM"/>
    <property type="match status" value="1"/>
</dbReference>
<dbReference type="PANTHER" id="PTHR44329">
    <property type="entry name" value="SERINE/THREONINE-PROTEIN KINASE TNNI3K-RELATED"/>
    <property type="match status" value="1"/>
</dbReference>
<comment type="caution">
    <text evidence="2">The sequence shown here is derived from an EMBL/GenBank/DDBJ whole genome shotgun (WGS) entry which is preliminary data.</text>
</comment>
<dbReference type="Proteomes" id="UP000022910">
    <property type="component" value="Unassembled WGS sequence"/>
</dbReference>
<proteinExistence type="predicted"/>
<dbReference type="InterPro" id="IPR011009">
    <property type="entry name" value="Kinase-like_dom_sf"/>
</dbReference>
<accession>A0A015LI05</accession>
<dbReference type="Pfam" id="PF07714">
    <property type="entry name" value="PK_Tyr_Ser-Thr"/>
    <property type="match status" value="1"/>
</dbReference>
<dbReference type="EMBL" id="JEMT01028477">
    <property type="protein sequence ID" value="EXX54483.1"/>
    <property type="molecule type" value="Genomic_DNA"/>
</dbReference>
<dbReference type="GO" id="GO:0005524">
    <property type="term" value="F:ATP binding"/>
    <property type="evidence" value="ECO:0007669"/>
    <property type="project" value="InterPro"/>
</dbReference>
<sequence length="556" mass="65172">MGIKNQEMQSEKRQPYLESKQASKDYAETYFNRVYNYLKILPNEPISSSSSLLSPSEYCFRCKTTYKKNSILWCNECETKLFKENFSYWTSEIDLLDEFIKKTQLTNSVKENYLKLIPFDEFENIILLEEGGYSKVYLASWNNGLYFGTMKGWINEVEKHNDDFIWKLIYDEAPNNVREFGLQSLSLPDNKKKSEGFFKIVNKLKNKRKSLSSKTEELKLWSDRVVARLEYEITERNISFSFSDKSTTGSQYVVLKQLKNSKNINGADFIRQLDSYYTVMSSEKSPKLYGISRDPETNDYILVMQYASGGDLRQYLQDNFVEIDWYQKISILLEIAKGLKAIHDHGYVHHDFHSGNVLLELSESFEGEENEDSKYNVTQKYDILISDLGLCNVFSDSLSYSKKFYGIIPYIAPEILSNIGNDDEKEEIYTKASDVYSFAMIMWELTSGQQSFVHFSHDENLIKEIINGLRPEIIKGTPKSYLDLMIKCWDNSPLNRPNINEIIEIIENWKIQWNLNPEIIEVAEIERKELVKSNDWILFNNYKNPEAFYFSRDLNF</sequence>
<feature type="domain" description="Protein kinase" evidence="1">
    <location>
        <begin position="122"/>
        <end position="510"/>
    </location>
</feature>
<gene>
    <name evidence="2" type="ORF">RirG_234120</name>
</gene>
<evidence type="ECO:0000259" key="1">
    <source>
        <dbReference type="PROSITE" id="PS50011"/>
    </source>
</evidence>
<keyword evidence="3" id="KW-1185">Reference proteome</keyword>
<evidence type="ECO:0000313" key="2">
    <source>
        <dbReference type="EMBL" id="EXX54483.1"/>
    </source>
</evidence>
<dbReference type="GO" id="GO:0004674">
    <property type="term" value="F:protein serine/threonine kinase activity"/>
    <property type="evidence" value="ECO:0007669"/>
    <property type="project" value="TreeGrafter"/>
</dbReference>
<dbReference type="SMR" id="A0A015LI05"/>
<reference evidence="2 3" key="1">
    <citation type="submission" date="2014-02" db="EMBL/GenBank/DDBJ databases">
        <title>Single nucleus genome sequencing reveals high similarity among nuclei of an endomycorrhizal fungus.</title>
        <authorList>
            <person name="Lin K."/>
            <person name="Geurts R."/>
            <person name="Zhang Z."/>
            <person name="Limpens E."/>
            <person name="Saunders D.G."/>
            <person name="Mu D."/>
            <person name="Pang E."/>
            <person name="Cao H."/>
            <person name="Cha H."/>
            <person name="Lin T."/>
            <person name="Zhou Q."/>
            <person name="Shang Y."/>
            <person name="Li Y."/>
            <person name="Ivanov S."/>
            <person name="Sharma T."/>
            <person name="Velzen R.V."/>
            <person name="Ruijter N.D."/>
            <person name="Aanen D.K."/>
            <person name="Win J."/>
            <person name="Kamoun S."/>
            <person name="Bisseling T."/>
            <person name="Huang S."/>
        </authorList>
    </citation>
    <scope>NUCLEOTIDE SEQUENCE [LARGE SCALE GENOMIC DNA]</scope>
    <source>
        <strain evidence="3">DAOM197198w</strain>
    </source>
</reference>
<dbReference type="AlphaFoldDB" id="A0A015LI05"/>